<dbReference type="Pfam" id="PF02833">
    <property type="entry name" value="DHHA2"/>
    <property type="match status" value="1"/>
</dbReference>
<comment type="similarity">
    <text evidence="2">Belongs to the PPase class C family. Prune subfamily.</text>
</comment>
<evidence type="ECO:0000256" key="3">
    <source>
        <dbReference type="ARBA" id="ARBA00022723"/>
    </source>
</evidence>
<evidence type="ECO:0000259" key="7">
    <source>
        <dbReference type="Pfam" id="PF01368"/>
    </source>
</evidence>
<dbReference type="PANTHER" id="PTHR12112">
    <property type="entry name" value="BNIP - RELATED"/>
    <property type="match status" value="1"/>
</dbReference>
<keyword evidence="5" id="KW-0464">Manganese</keyword>
<dbReference type="Gene3D" id="3.90.1640.10">
    <property type="entry name" value="inorganic pyrophosphatase (n-terminal core)"/>
    <property type="match status" value="1"/>
</dbReference>
<evidence type="ECO:0000256" key="1">
    <source>
        <dbReference type="ARBA" id="ARBA00001936"/>
    </source>
</evidence>
<protein>
    <recommendedName>
        <fullName evidence="11">DHHA2 domain-containing protein</fullName>
    </recommendedName>
</protein>
<reference evidence="9" key="1">
    <citation type="submission" date="2019-07" db="EMBL/GenBank/DDBJ databases">
        <title>Annotation for the trematode Paragonimus miyazaki's.</title>
        <authorList>
            <person name="Choi Y.-J."/>
        </authorList>
    </citation>
    <scope>NUCLEOTIDE SEQUENCE</scope>
    <source>
        <strain evidence="9">Japan</strain>
    </source>
</reference>
<feature type="domain" description="DDH" evidence="7">
    <location>
        <begin position="22"/>
        <end position="184"/>
    </location>
</feature>
<feature type="region of interest" description="Disordered" evidence="6">
    <location>
        <begin position="403"/>
        <end position="447"/>
    </location>
</feature>
<feature type="compositionally biased region" description="Polar residues" evidence="6">
    <location>
        <begin position="403"/>
        <end position="420"/>
    </location>
</feature>
<evidence type="ECO:0000256" key="6">
    <source>
        <dbReference type="SAM" id="MobiDB-lite"/>
    </source>
</evidence>
<dbReference type="PANTHER" id="PTHR12112:SF39">
    <property type="entry name" value="EG:152A3.5 PROTEIN (FBGN0003116_PN PROTEIN)"/>
    <property type="match status" value="1"/>
</dbReference>
<dbReference type="InterPro" id="IPR001667">
    <property type="entry name" value="DDH_dom"/>
</dbReference>
<dbReference type="InterPro" id="IPR038763">
    <property type="entry name" value="DHH_sf"/>
</dbReference>
<gene>
    <name evidence="9" type="ORF">EG68_00665</name>
</gene>
<dbReference type="InterPro" id="IPR038222">
    <property type="entry name" value="DHHA2_dom_sf"/>
</dbReference>
<organism evidence="9 10">
    <name type="scientific">Paragonimus skrjabini miyazakii</name>
    <dbReference type="NCBI Taxonomy" id="59628"/>
    <lineage>
        <taxon>Eukaryota</taxon>
        <taxon>Metazoa</taxon>
        <taxon>Spiralia</taxon>
        <taxon>Lophotrochozoa</taxon>
        <taxon>Platyhelminthes</taxon>
        <taxon>Trematoda</taxon>
        <taxon>Digenea</taxon>
        <taxon>Plagiorchiida</taxon>
        <taxon>Troglotremata</taxon>
        <taxon>Troglotrematidae</taxon>
        <taxon>Paragonimus</taxon>
    </lineage>
</organism>
<dbReference type="GO" id="GO:0004309">
    <property type="term" value="F:exopolyphosphatase activity"/>
    <property type="evidence" value="ECO:0007669"/>
    <property type="project" value="TreeGrafter"/>
</dbReference>
<comment type="cofactor">
    <cofactor evidence="1">
        <name>Mn(2+)</name>
        <dbReference type="ChEBI" id="CHEBI:29035"/>
    </cofactor>
</comment>
<evidence type="ECO:0000259" key="8">
    <source>
        <dbReference type="Pfam" id="PF02833"/>
    </source>
</evidence>
<evidence type="ECO:0000256" key="5">
    <source>
        <dbReference type="ARBA" id="ARBA00023211"/>
    </source>
</evidence>
<evidence type="ECO:0000256" key="4">
    <source>
        <dbReference type="ARBA" id="ARBA00022801"/>
    </source>
</evidence>
<keyword evidence="10" id="KW-1185">Reference proteome</keyword>
<keyword evidence="4" id="KW-0378">Hydrolase</keyword>
<dbReference type="SUPFAM" id="SSF64182">
    <property type="entry name" value="DHH phosphoesterases"/>
    <property type="match status" value="1"/>
</dbReference>
<dbReference type="InterPro" id="IPR004097">
    <property type="entry name" value="DHHA2"/>
</dbReference>
<name>A0A8S9Z9Y4_9TREM</name>
<dbReference type="OrthoDB" id="19923at2759"/>
<dbReference type="AlphaFoldDB" id="A0A8S9Z9Y4"/>
<dbReference type="GO" id="GO:0005737">
    <property type="term" value="C:cytoplasm"/>
    <property type="evidence" value="ECO:0007669"/>
    <property type="project" value="InterPro"/>
</dbReference>
<comment type="caution">
    <text evidence="9">The sequence shown here is derived from an EMBL/GenBank/DDBJ whole genome shotgun (WGS) entry which is preliminary data.</text>
</comment>
<sequence>MEEFLNRSRTAIKSEQNGQYLVVSGNEACDLDSTTCALAYAYFKQLQLGNALTIVPLCNTNRDDMPLRTEVVHWLRQCGLSWEALIYADDLFGPQANFCKHNKTVHLILVDCHDMVGCLHGRSWQVKEVIDHHMLHLDSSAHNLDNCELKRIDAVGSCATLVAAQILSDRRGELLPLALWKLLYGAILLDTVGLSDCGRQAGRLTDLDLLMASRIEDMIGEKIFSAGLSRETLFRGLENAKFDIKGLCIWDLLRRDTKLAVGPKNSGRSIVCSTIFGMDFEQLIRSADFTEAAKRICILQSAVVFVGITVGYAPSGHTISNSNTMHNGRVNRRKGLVVFAPNECEQEFCKQLADHLTRPSSKLDLQTVPCEPYIPGVVFTGVIRDPTATRKAVLPALVHFLQTSSSSSPPNPAFDSNNDGGASGIVDNADNSAMHPGSGSYPRGQSNNACGTDHTLLTHSLDCVRQWLSKLEMSERVELVKTCILQVVHDDSPDETTFHPIGILSANVLKQVTDKLFLLMSSHKKPEGADENASSMDKQLATTCTPESPKALSSIGIALNRGRRLTMPASNELKSYHRANLTKGVCSKHSSPKHRASDDSCSLLHRENVKPDWLETEYLTHLPALFPDRLTSRSIDAVEGVSYRLYRRLSAFPRTTQSKSPSSSTDCLESIDELRGSTTIEDEAELALLKVSFGDLNQIGGGVLSTDANTGRLSVCTSWPSTHPDAVMQRCLECLQHSPQFQQASFSGFC</sequence>
<evidence type="ECO:0008006" key="11">
    <source>
        <dbReference type="Google" id="ProtNLM"/>
    </source>
</evidence>
<accession>A0A8S9Z9Y4</accession>
<evidence type="ECO:0000313" key="9">
    <source>
        <dbReference type="EMBL" id="KAF7262091.1"/>
    </source>
</evidence>
<proteinExistence type="inferred from homology"/>
<evidence type="ECO:0000256" key="2">
    <source>
        <dbReference type="ARBA" id="ARBA00010331"/>
    </source>
</evidence>
<evidence type="ECO:0000313" key="10">
    <source>
        <dbReference type="Proteomes" id="UP000822476"/>
    </source>
</evidence>
<dbReference type="Proteomes" id="UP000822476">
    <property type="component" value="Unassembled WGS sequence"/>
</dbReference>
<feature type="domain" description="DHHA2" evidence="8">
    <location>
        <begin position="237"/>
        <end position="397"/>
    </location>
</feature>
<dbReference type="Pfam" id="PF01368">
    <property type="entry name" value="DHH"/>
    <property type="match status" value="1"/>
</dbReference>
<keyword evidence="3" id="KW-0479">Metal-binding</keyword>
<dbReference type="EMBL" id="JTDE01000173">
    <property type="protein sequence ID" value="KAF7262091.1"/>
    <property type="molecule type" value="Genomic_DNA"/>
</dbReference>
<dbReference type="Gene3D" id="3.10.310.20">
    <property type="entry name" value="DHHA2 domain"/>
    <property type="match status" value="1"/>
</dbReference>